<proteinExistence type="predicted"/>
<dbReference type="AlphaFoldDB" id="A0A381WEC3"/>
<gene>
    <name evidence="1" type="ORF">METZ01_LOCUS103689</name>
</gene>
<name>A0A381WEC3_9ZZZZ</name>
<sequence length="40" mass="4535">MQSVKPPVEVVVGWADDPSKTLVGTDYRIRIGWHEARVEL</sequence>
<dbReference type="EMBL" id="UINC01011529">
    <property type="protein sequence ID" value="SVA50835.1"/>
    <property type="molecule type" value="Genomic_DNA"/>
</dbReference>
<feature type="non-terminal residue" evidence="1">
    <location>
        <position position="40"/>
    </location>
</feature>
<protein>
    <submittedName>
        <fullName evidence="1">Uncharacterized protein</fullName>
    </submittedName>
</protein>
<reference evidence="1" key="1">
    <citation type="submission" date="2018-05" db="EMBL/GenBank/DDBJ databases">
        <authorList>
            <person name="Lanie J.A."/>
            <person name="Ng W.-L."/>
            <person name="Kazmierczak K.M."/>
            <person name="Andrzejewski T.M."/>
            <person name="Davidsen T.M."/>
            <person name="Wayne K.J."/>
            <person name="Tettelin H."/>
            <person name="Glass J.I."/>
            <person name="Rusch D."/>
            <person name="Podicherti R."/>
            <person name="Tsui H.-C.T."/>
            <person name="Winkler M.E."/>
        </authorList>
    </citation>
    <scope>NUCLEOTIDE SEQUENCE</scope>
</reference>
<organism evidence="1">
    <name type="scientific">marine metagenome</name>
    <dbReference type="NCBI Taxonomy" id="408172"/>
    <lineage>
        <taxon>unclassified sequences</taxon>
        <taxon>metagenomes</taxon>
        <taxon>ecological metagenomes</taxon>
    </lineage>
</organism>
<evidence type="ECO:0000313" key="1">
    <source>
        <dbReference type="EMBL" id="SVA50835.1"/>
    </source>
</evidence>
<accession>A0A381WEC3</accession>